<dbReference type="EMBL" id="JALJOU010000003">
    <property type="protein sequence ID" value="KAK9845255.1"/>
    <property type="molecule type" value="Genomic_DNA"/>
</dbReference>
<name>A0AAW1SHF1_9CHLO</name>
<organism evidence="1 2">
    <name type="scientific">Elliptochloris bilobata</name>
    <dbReference type="NCBI Taxonomy" id="381761"/>
    <lineage>
        <taxon>Eukaryota</taxon>
        <taxon>Viridiplantae</taxon>
        <taxon>Chlorophyta</taxon>
        <taxon>core chlorophytes</taxon>
        <taxon>Trebouxiophyceae</taxon>
        <taxon>Trebouxiophyceae incertae sedis</taxon>
        <taxon>Elliptochloris clade</taxon>
        <taxon>Elliptochloris</taxon>
    </lineage>
</organism>
<evidence type="ECO:0000313" key="1">
    <source>
        <dbReference type="EMBL" id="KAK9845255.1"/>
    </source>
</evidence>
<dbReference type="PANTHER" id="PTHR35127">
    <property type="entry name" value="OS03G0736900 PROTEIN"/>
    <property type="match status" value="1"/>
</dbReference>
<gene>
    <name evidence="1" type="ORF">WJX81_001393</name>
</gene>
<comment type="caution">
    <text evidence="1">The sequence shown here is derived from an EMBL/GenBank/DDBJ whole genome shotgun (WGS) entry which is preliminary data.</text>
</comment>
<dbReference type="Proteomes" id="UP001445335">
    <property type="component" value="Unassembled WGS sequence"/>
</dbReference>
<reference evidence="1 2" key="1">
    <citation type="journal article" date="2024" name="Nat. Commun.">
        <title>Phylogenomics reveals the evolutionary origins of lichenization in chlorophyte algae.</title>
        <authorList>
            <person name="Puginier C."/>
            <person name="Libourel C."/>
            <person name="Otte J."/>
            <person name="Skaloud P."/>
            <person name="Haon M."/>
            <person name="Grisel S."/>
            <person name="Petersen M."/>
            <person name="Berrin J.G."/>
            <person name="Delaux P.M."/>
            <person name="Dal Grande F."/>
            <person name="Keller J."/>
        </authorList>
    </citation>
    <scope>NUCLEOTIDE SEQUENCE [LARGE SCALE GENOMIC DNA]</scope>
    <source>
        <strain evidence="1 2">SAG 245.80</strain>
    </source>
</reference>
<evidence type="ECO:0008006" key="3">
    <source>
        <dbReference type="Google" id="ProtNLM"/>
    </source>
</evidence>
<dbReference type="AlphaFoldDB" id="A0AAW1SHF1"/>
<accession>A0AAW1SHF1</accession>
<protein>
    <recommendedName>
        <fullName evidence="3">SWIM-type domain-containing protein</fullName>
    </recommendedName>
</protein>
<evidence type="ECO:0000313" key="2">
    <source>
        <dbReference type="Proteomes" id="UP001445335"/>
    </source>
</evidence>
<dbReference type="PANTHER" id="PTHR35127:SF1">
    <property type="entry name" value="GENOME ASSEMBLY, CHROMOSOME: A10"/>
    <property type="match status" value="1"/>
</dbReference>
<keyword evidence="2" id="KW-1185">Reference proteome</keyword>
<proteinExistence type="predicted"/>
<sequence>MRPRRGPTGHSLVEAAVGFRAGAVIGSPDGALVGHRSACARHRRQVFRGPVVCRSVPVVGALATYELMAPFLQLLLPGRPPRLERHRVTHAVVQAPQLWRGIAEHLGQATPEALVLVHPIAMGPETTTARAVQAVRSGERPSAADVLTGIALGRRPDMDADHHLRLAACARLLATSVARTEFAGRVGDCCDDEGAGGLHSAVHRAERETHLAEQHGTSGQEVDYWGVVVQARTRSDAEGCYVLKTVRSRAAVSDCTCLHYSLIRVCKGQPLAAQLAASWLT</sequence>